<evidence type="ECO:0000256" key="5">
    <source>
        <dbReference type="ARBA" id="ARBA00023136"/>
    </source>
</evidence>
<evidence type="ECO:0000313" key="7">
    <source>
        <dbReference type="EMBL" id="GLB40365.1"/>
    </source>
</evidence>
<dbReference type="Gene3D" id="1.20.1560.10">
    <property type="entry name" value="ABC transporter type 1, transmembrane domain"/>
    <property type="match status" value="1"/>
</dbReference>
<dbReference type="GO" id="GO:0005524">
    <property type="term" value="F:ATP binding"/>
    <property type="evidence" value="ECO:0007669"/>
    <property type="project" value="UniProtKB-KW"/>
</dbReference>
<accession>A0A9P3PPP9</accession>
<reference evidence="7" key="1">
    <citation type="submission" date="2022-07" db="EMBL/GenBank/DDBJ databases">
        <title>The genome of Lyophyllum shimeji provides insight into the initial evolution of ectomycorrhizal fungal genome.</title>
        <authorList>
            <person name="Kobayashi Y."/>
            <person name="Shibata T."/>
            <person name="Hirakawa H."/>
            <person name="Shigenobu S."/>
            <person name="Nishiyama T."/>
            <person name="Yamada A."/>
            <person name="Hasebe M."/>
            <person name="Kawaguchi M."/>
        </authorList>
    </citation>
    <scope>NUCLEOTIDE SEQUENCE</scope>
    <source>
        <strain evidence="7">AT787</strain>
    </source>
</reference>
<evidence type="ECO:0000256" key="2">
    <source>
        <dbReference type="ARBA" id="ARBA00022741"/>
    </source>
</evidence>
<dbReference type="GO" id="GO:0042626">
    <property type="term" value="F:ATPase-coupled transmembrane transporter activity"/>
    <property type="evidence" value="ECO:0007669"/>
    <property type="project" value="TreeGrafter"/>
</dbReference>
<organism evidence="7 8">
    <name type="scientific">Lyophyllum shimeji</name>
    <name type="common">Hon-shimeji</name>
    <name type="synonym">Tricholoma shimeji</name>
    <dbReference type="NCBI Taxonomy" id="47721"/>
    <lineage>
        <taxon>Eukaryota</taxon>
        <taxon>Fungi</taxon>
        <taxon>Dikarya</taxon>
        <taxon>Basidiomycota</taxon>
        <taxon>Agaricomycotina</taxon>
        <taxon>Agaricomycetes</taxon>
        <taxon>Agaricomycetidae</taxon>
        <taxon>Agaricales</taxon>
        <taxon>Tricholomatineae</taxon>
        <taxon>Lyophyllaceae</taxon>
        <taxon>Lyophyllum</taxon>
    </lineage>
</organism>
<feature type="transmembrane region" description="Helical" evidence="6">
    <location>
        <begin position="239"/>
        <end position="256"/>
    </location>
</feature>
<sequence length="342" mass="37550">MAKLIPPELVEKGHVSWKAPKLYLTALGDLIPWVLGLPIRKPSCIGSACLLQFYADLLLFAVTMYCAALMARYYPNVTTDRSIYPGSEGCGWSDPSRRMGDDDESTMIILKFCAIVILTPTCLGPSILVAILGGICGQICMTVRMPVKRVMSNAEAPILGHFGVTLTGLTSIRAFGAQERSSQDSDLVGYIHGYTRTARTFYDLNRWINVRIGILGALFSACLPAYLVYFHNLGAGDTGFSLNMAVAFNIELLWFIRDLMDLEYSATALSAYKTTWKLNKSQRSQGAAFLLPTGPSVVICMSKIFLRVTRATVLTYFATSTFKSNQESALTSLEEPGQGRAR</sequence>
<feature type="transmembrane region" description="Helical" evidence="6">
    <location>
        <begin position="51"/>
        <end position="74"/>
    </location>
</feature>
<proteinExistence type="predicted"/>
<keyword evidence="5 6" id="KW-0472">Membrane</keyword>
<dbReference type="AlphaFoldDB" id="A0A9P3PPP9"/>
<keyword evidence="4 6" id="KW-1133">Transmembrane helix</keyword>
<comment type="caution">
    <text evidence="7">The sequence shown here is derived from an EMBL/GenBank/DDBJ whole genome shotgun (WGS) entry which is preliminary data.</text>
</comment>
<dbReference type="InterPro" id="IPR050173">
    <property type="entry name" value="ABC_transporter_C-like"/>
</dbReference>
<dbReference type="InterPro" id="IPR036640">
    <property type="entry name" value="ABC1_TM_sf"/>
</dbReference>
<dbReference type="Proteomes" id="UP001063166">
    <property type="component" value="Unassembled WGS sequence"/>
</dbReference>
<dbReference type="EMBL" id="BRPK01000008">
    <property type="protein sequence ID" value="GLB40365.1"/>
    <property type="molecule type" value="Genomic_DNA"/>
</dbReference>
<evidence type="ECO:0000256" key="1">
    <source>
        <dbReference type="ARBA" id="ARBA00022692"/>
    </source>
</evidence>
<evidence type="ECO:0000256" key="6">
    <source>
        <dbReference type="SAM" id="Phobius"/>
    </source>
</evidence>
<evidence type="ECO:0000313" key="8">
    <source>
        <dbReference type="Proteomes" id="UP001063166"/>
    </source>
</evidence>
<keyword evidence="3" id="KW-0067">ATP-binding</keyword>
<evidence type="ECO:0000256" key="3">
    <source>
        <dbReference type="ARBA" id="ARBA00022840"/>
    </source>
</evidence>
<dbReference type="OrthoDB" id="3260563at2759"/>
<feature type="transmembrane region" description="Helical" evidence="6">
    <location>
        <begin position="108"/>
        <end position="141"/>
    </location>
</feature>
<dbReference type="SUPFAM" id="SSF90123">
    <property type="entry name" value="ABC transporter transmembrane region"/>
    <property type="match status" value="1"/>
</dbReference>
<dbReference type="PANTHER" id="PTHR24223:SF356">
    <property type="entry name" value="ATP-BINDING CASSETTE TRANSPORTER ABC4"/>
    <property type="match status" value="1"/>
</dbReference>
<protein>
    <submittedName>
        <fullName evidence="7">Uncharacterized protein</fullName>
    </submittedName>
</protein>
<dbReference type="GO" id="GO:0016020">
    <property type="term" value="C:membrane"/>
    <property type="evidence" value="ECO:0007669"/>
    <property type="project" value="InterPro"/>
</dbReference>
<keyword evidence="1 6" id="KW-0812">Transmembrane</keyword>
<keyword evidence="8" id="KW-1185">Reference proteome</keyword>
<name>A0A9P3PPP9_LYOSH</name>
<dbReference type="PANTHER" id="PTHR24223">
    <property type="entry name" value="ATP-BINDING CASSETTE SUB-FAMILY C"/>
    <property type="match status" value="1"/>
</dbReference>
<gene>
    <name evidence="7" type="ORF">LshimejAT787_0802360</name>
</gene>
<feature type="transmembrane region" description="Helical" evidence="6">
    <location>
        <begin position="208"/>
        <end position="227"/>
    </location>
</feature>
<evidence type="ECO:0000256" key="4">
    <source>
        <dbReference type="ARBA" id="ARBA00022989"/>
    </source>
</evidence>
<keyword evidence="2" id="KW-0547">Nucleotide-binding</keyword>